<dbReference type="PANTHER" id="PTHR36174:SF1">
    <property type="entry name" value="LIPID II:GLYCINE GLYCYLTRANSFERASE"/>
    <property type="match status" value="1"/>
</dbReference>
<dbReference type="PANTHER" id="PTHR36174">
    <property type="entry name" value="LIPID II:GLYCINE GLYCYLTRANSFERASE"/>
    <property type="match status" value="1"/>
</dbReference>
<dbReference type="InterPro" id="IPR000182">
    <property type="entry name" value="GNAT_dom"/>
</dbReference>
<dbReference type="GO" id="GO:0016755">
    <property type="term" value="F:aminoacyltransferase activity"/>
    <property type="evidence" value="ECO:0007669"/>
    <property type="project" value="InterPro"/>
</dbReference>
<keyword evidence="6" id="KW-0961">Cell wall biogenesis/degradation</keyword>
<dbReference type="SUPFAM" id="SSF55729">
    <property type="entry name" value="Acyl-CoA N-acyltransferases (Nat)"/>
    <property type="match status" value="2"/>
</dbReference>
<dbReference type="EMBL" id="CP046996">
    <property type="protein sequence ID" value="QHA01755.1"/>
    <property type="molecule type" value="Genomic_DNA"/>
</dbReference>
<dbReference type="InterPro" id="IPR050644">
    <property type="entry name" value="PG_Glycine_Bridge_Synth"/>
</dbReference>
<dbReference type="Pfam" id="PF02388">
    <property type="entry name" value="FemAB"/>
    <property type="match status" value="1"/>
</dbReference>
<keyword evidence="4" id="KW-0573">Peptidoglycan synthesis</keyword>
<evidence type="ECO:0000256" key="3">
    <source>
        <dbReference type="ARBA" id="ARBA00022960"/>
    </source>
</evidence>
<evidence type="ECO:0000259" key="7">
    <source>
        <dbReference type="PROSITE" id="PS51186"/>
    </source>
</evidence>
<name>A0A857DN17_9FIRM</name>
<accession>A0A857DN17</accession>
<dbReference type="InterPro" id="IPR003447">
    <property type="entry name" value="FEMABX"/>
</dbReference>
<dbReference type="AlphaFoldDB" id="A0A857DN17"/>
<dbReference type="InterPro" id="IPR016181">
    <property type="entry name" value="Acyl_CoA_acyltransferase"/>
</dbReference>
<dbReference type="GO" id="GO:0016747">
    <property type="term" value="F:acyltransferase activity, transferring groups other than amino-acyl groups"/>
    <property type="evidence" value="ECO:0007669"/>
    <property type="project" value="InterPro"/>
</dbReference>
<dbReference type="GO" id="GO:0071555">
    <property type="term" value="P:cell wall organization"/>
    <property type="evidence" value="ECO:0007669"/>
    <property type="project" value="UniProtKB-KW"/>
</dbReference>
<organism evidence="8 9">
    <name type="scientific">Dehalobacter restrictus</name>
    <dbReference type="NCBI Taxonomy" id="55583"/>
    <lineage>
        <taxon>Bacteria</taxon>
        <taxon>Bacillati</taxon>
        <taxon>Bacillota</taxon>
        <taxon>Clostridia</taxon>
        <taxon>Eubacteriales</taxon>
        <taxon>Desulfitobacteriaceae</taxon>
        <taxon>Dehalobacter</taxon>
    </lineage>
</organism>
<dbReference type="Gene3D" id="3.40.630.30">
    <property type="match status" value="2"/>
</dbReference>
<dbReference type="PROSITE" id="PS51186">
    <property type="entry name" value="GNAT"/>
    <property type="match status" value="1"/>
</dbReference>
<evidence type="ECO:0000256" key="5">
    <source>
        <dbReference type="ARBA" id="ARBA00023315"/>
    </source>
</evidence>
<protein>
    <submittedName>
        <fullName evidence="8">Peptidoglycan bridge formation glycyltransferase FemA/FemB family protein</fullName>
    </submittedName>
</protein>
<evidence type="ECO:0000256" key="1">
    <source>
        <dbReference type="ARBA" id="ARBA00009943"/>
    </source>
</evidence>
<gene>
    <name evidence="8" type="ORF">GQ588_14445</name>
</gene>
<feature type="domain" description="N-acetyltransferase" evidence="7">
    <location>
        <begin position="181"/>
        <end position="333"/>
    </location>
</feature>
<keyword evidence="3" id="KW-0133">Cell shape</keyword>
<dbReference type="RefSeq" id="WP_019225010.1">
    <property type="nucleotide sequence ID" value="NZ_CP046996.1"/>
</dbReference>
<dbReference type="GO" id="GO:0009252">
    <property type="term" value="P:peptidoglycan biosynthetic process"/>
    <property type="evidence" value="ECO:0007669"/>
    <property type="project" value="UniProtKB-KW"/>
</dbReference>
<keyword evidence="2 8" id="KW-0808">Transferase</keyword>
<comment type="similarity">
    <text evidence="1">Belongs to the FemABX family.</text>
</comment>
<dbReference type="GO" id="GO:0008360">
    <property type="term" value="P:regulation of cell shape"/>
    <property type="evidence" value="ECO:0007669"/>
    <property type="project" value="UniProtKB-KW"/>
</dbReference>
<dbReference type="Proteomes" id="UP000430508">
    <property type="component" value="Chromosome"/>
</dbReference>
<evidence type="ECO:0000313" key="8">
    <source>
        <dbReference type="EMBL" id="QHA01755.1"/>
    </source>
</evidence>
<dbReference type="PROSITE" id="PS51191">
    <property type="entry name" value="FEMABX"/>
    <property type="match status" value="1"/>
</dbReference>
<evidence type="ECO:0000256" key="2">
    <source>
        <dbReference type="ARBA" id="ARBA00022679"/>
    </source>
</evidence>
<sequence>MEFTARWLAIEDKAKFNSFICKHPKGHAMQLWEWGDIKGRTGWKPWRLAVEKDGEIFAAATILERKLPLLGTPIFYCPRGPVVDMHDSEKMAAVLEAIRKLAQKRKAILLKIDPDVSSTDQVLAGILKAQGFNKMDTGKNFEGVQPKFVFRLDISPDEETLLANMHQKTRYNIRLSSKKGVVIRKGLREDLSEFFRVLKETTERDNFLVRSYTYFEDLYDTLVPAGFAELFVAEYEGKIVAGTLAFITGDKAWYIYGASSNSYRNVMPNYLIQWEMICWAKANGCTLYDFRGVSGDLDESNPLYGLYKFKKGFNGEFTEFIGEWDYVYRPVLYVIWQIAEKAYSGKLKGMLARMRRPRNK</sequence>
<evidence type="ECO:0000313" key="9">
    <source>
        <dbReference type="Proteomes" id="UP000430508"/>
    </source>
</evidence>
<proteinExistence type="inferred from homology"/>
<evidence type="ECO:0000256" key="4">
    <source>
        <dbReference type="ARBA" id="ARBA00022984"/>
    </source>
</evidence>
<evidence type="ECO:0000256" key="6">
    <source>
        <dbReference type="ARBA" id="ARBA00023316"/>
    </source>
</evidence>
<keyword evidence="5" id="KW-0012">Acyltransferase</keyword>
<reference evidence="8 9" key="1">
    <citation type="submission" date="2019-12" db="EMBL/GenBank/DDBJ databases">
        <title>Sequence classification of anaerobic respiratory reductive dehalogenases: First we see many, then we see few.</title>
        <authorList>
            <person name="Molenda O."/>
            <person name="Puentes Jacome L.A."/>
            <person name="Cao X."/>
            <person name="Nesbo C.L."/>
            <person name="Tang S."/>
            <person name="Morson N."/>
            <person name="Patron J."/>
            <person name="Lomheim L."/>
            <person name="Wishart D.S."/>
            <person name="Edwards E.A."/>
        </authorList>
    </citation>
    <scope>NUCLEOTIDE SEQUENCE [LARGE SCALE GENOMIC DNA]</scope>
    <source>
        <strain evidence="8 9">12DCA</strain>
    </source>
</reference>